<evidence type="ECO:0000313" key="3">
    <source>
        <dbReference type="Proteomes" id="UP001075354"/>
    </source>
</evidence>
<dbReference type="InterPro" id="IPR000225">
    <property type="entry name" value="Armadillo"/>
</dbReference>
<keyword evidence="3" id="KW-1185">Reference proteome</keyword>
<dbReference type="InterPro" id="IPR029069">
    <property type="entry name" value="HotDog_dom_sf"/>
</dbReference>
<dbReference type="Gene3D" id="1.25.10.10">
    <property type="entry name" value="Leucine-rich Repeat Variant"/>
    <property type="match status" value="1"/>
</dbReference>
<dbReference type="SMART" id="SM00185">
    <property type="entry name" value="ARM"/>
    <property type="match status" value="2"/>
</dbReference>
<dbReference type="AlphaFoldDB" id="A0AAV7XXJ8"/>
<gene>
    <name evidence="2" type="ORF">ONE63_007157</name>
</gene>
<sequence>MFSNAERLKQRTGKKGTGRFEYLQELVTEFQDTSSTEAKHQVLANLANFAYDPINYDFLRNLKVIDLFLDHLSEPDCILQRYSICGLCNLCLDSQNKDYIINSNGVSAVASCLSSADEQTVLSAITTLMFLTTTESKPLVTSAEIVECMVRFSSSANPRLRNLATVFLEDHCTPQQVTEVRRQVETSAPLRKGDRATATRRITEADLRVFGALTGDANPVHTAGIPAGASAAASAGGAPPRRVLVHGAFLNGLAAGVIGSQLPGPGSVVVGQNLRFPRPCLVGEEVTTVVEVTQVRKIVEVTFRCVVDAESDDPKLVLEGNAKLIVADVYGEGAPSGEG</sequence>
<comment type="caution">
    <text evidence="2">The sequence shown here is derived from an EMBL/GenBank/DDBJ whole genome shotgun (WGS) entry which is preliminary data.</text>
</comment>
<dbReference type="SUPFAM" id="SSF54637">
    <property type="entry name" value="Thioesterase/thiol ester dehydrase-isomerase"/>
    <property type="match status" value="1"/>
</dbReference>
<dbReference type="InterPro" id="IPR042462">
    <property type="entry name" value="ARMC7"/>
</dbReference>
<protein>
    <recommendedName>
        <fullName evidence="1">MaoC-like domain-containing protein</fullName>
    </recommendedName>
</protein>
<dbReference type="PANTHER" id="PTHR46263">
    <property type="entry name" value="ARMADILLO REPEAT-CONTAINING PROTEIN 7"/>
    <property type="match status" value="1"/>
</dbReference>
<evidence type="ECO:0000313" key="2">
    <source>
        <dbReference type="EMBL" id="KAJ1528771.1"/>
    </source>
</evidence>
<dbReference type="InterPro" id="IPR002539">
    <property type="entry name" value="MaoC-like_dom"/>
</dbReference>
<dbReference type="Pfam" id="PF00514">
    <property type="entry name" value="Arm"/>
    <property type="match status" value="1"/>
</dbReference>
<accession>A0AAV7XXJ8</accession>
<reference evidence="2" key="1">
    <citation type="submission" date="2022-12" db="EMBL/GenBank/DDBJ databases">
        <title>Chromosome-level genome assembly of the bean flower thrips Megalurothrips usitatus.</title>
        <authorList>
            <person name="Ma L."/>
            <person name="Liu Q."/>
            <person name="Li H."/>
            <person name="Cai W."/>
        </authorList>
    </citation>
    <scope>NUCLEOTIDE SEQUENCE</scope>
    <source>
        <strain evidence="2">Cailab_2022a</strain>
    </source>
</reference>
<evidence type="ECO:0000259" key="1">
    <source>
        <dbReference type="Pfam" id="PF01575"/>
    </source>
</evidence>
<dbReference type="Gene3D" id="3.10.129.10">
    <property type="entry name" value="Hotdog Thioesterase"/>
    <property type="match status" value="1"/>
</dbReference>
<dbReference type="Pfam" id="PF01575">
    <property type="entry name" value="MaoC_dehydratas"/>
    <property type="match status" value="1"/>
</dbReference>
<proteinExistence type="predicted"/>
<dbReference type="InterPro" id="IPR016024">
    <property type="entry name" value="ARM-type_fold"/>
</dbReference>
<dbReference type="GO" id="GO:0018812">
    <property type="term" value="F:3-hydroxyacyl-CoA dehydratase activity"/>
    <property type="evidence" value="ECO:0007669"/>
    <property type="project" value="UniProtKB-ARBA"/>
</dbReference>
<dbReference type="PANTHER" id="PTHR46263:SF1">
    <property type="entry name" value="ARMADILLO REPEAT-CONTAINING PROTEIN 7"/>
    <property type="match status" value="1"/>
</dbReference>
<organism evidence="2 3">
    <name type="scientific">Megalurothrips usitatus</name>
    <name type="common">bean blossom thrips</name>
    <dbReference type="NCBI Taxonomy" id="439358"/>
    <lineage>
        <taxon>Eukaryota</taxon>
        <taxon>Metazoa</taxon>
        <taxon>Ecdysozoa</taxon>
        <taxon>Arthropoda</taxon>
        <taxon>Hexapoda</taxon>
        <taxon>Insecta</taxon>
        <taxon>Pterygota</taxon>
        <taxon>Neoptera</taxon>
        <taxon>Paraneoptera</taxon>
        <taxon>Thysanoptera</taxon>
        <taxon>Terebrantia</taxon>
        <taxon>Thripoidea</taxon>
        <taxon>Thripidae</taxon>
        <taxon>Megalurothrips</taxon>
    </lineage>
</organism>
<dbReference type="Proteomes" id="UP001075354">
    <property type="component" value="Chromosome 4"/>
</dbReference>
<dbReference type="InterPro" id="IPR011989">
    <property type="entry name" value="ARM-like"/>
</dbReference>
<dbReference type="EMBL" id="JAPTSV010000004">
    <property type="protein sequence ID" value="KAJ1528771.1"/>
    <property type="molecule type" value="Genomic_DNA"/>
</dbReference>
<feature type="domain" description="MaoC-like" evidence="1">
    <location>
        <begin position="196"/>
        <end position="299"/>
    </location>
</feature>
<dbReference type="SUPFAM" id="SSF48371">
    <property type="entry name" value="ARM repeat"/>
    <property type="match status" value="1"/>
</dbReference>
<name>A0AAV7XXJ8_9NEOP</name>